<keyword evidence="1" id="KW-0812">Transmembrane</keyword>
<dbReference type="PANTHER" id="PTHR15420">
    <property type="entry name" value="UBIQUINOL-CYTOCHROME C REDUCTASE COMPLEX 6.4 KD PROTEIN"/>
    <property type="match status" value="1"/>
</dbReference>
<name>A0ABD1FH22_HYPHA</name>
<feature type="transmembrane region" description="Helical" evidence="1">
    <location>
        <begin position="18"/>
        <end position="37"/>
    </location>
</feature>
<evidence type="ECO:0000313" key="2">
    <source>
        <dbReference type="EMBL" id="KAL1517436.1"/>
    </source>
</evidence>
<evidence type="ECO:0000313" key="3">
    <source>
        <dbReference type="Proteomes" id="UP001566132"/>
    </source>
</evidence>
<dbReference type="Pfam" id="PF08997">
    <property type="entry name" value="UCR_6-4kD"/>
    <property type="match status" value="1"/>
</dbReference>
<keyword evidence="1" id="KW-1133">Transmembrane helix</keyword>
<keyword evidence="3" id="KW-1185">Reference proteome</keyword>
<dbReference type="InterPro" id="IPR015089">
    <property type="entry name" value="UQCR"/>
</dbReference>
<dbReference type="Proteomes" id="UP001566132">
    <property type="component" value="Unassembled WGS sequence"/>
</dbReference>
<dbReference type="EMBL" id="JBDJPC010000001">
    <property type="protein sequence ID" value="KAL1517436.1"/>
    <property type="molecule type" value="Genomic_DNA"/>
</dbReference>
<dbReference type="Gene3D" id="1.20.5.220">
    <property type="match status" value="1"/>
</dbReference>
<dbReference type="InterPro" id="IPR029027">
    <property type="entry name" value="Single_a-helix_sf"/>
</dbReference>
<dbReference type="PANTHER" id="PTHR15420:SF2">
    <property type="entry name" value="CYTOCHROME B-C1 COMPLEX SUBUNIT 10"/>
    <property type="match status" value="1"/>
</dbReference>
<protein>
    <recommendedName>
        <fullName evidence="4">Cytochrome b-c1 complex subunit 10</fullName>
    </recommendedName>
</protein>
<organism evidence="2 3">
    <name type="scientific">Hypothenemus hampei</name>
    <name type="common">Coffee berry borer</name>
    <dbReference type="NCBI Taxonomy" id="57062"/>
    <lineage>
        <taxon>Eukaryota</taxon>
        <taxon>Metazoa</taxon>
        <taxon>Ecdysozoa</taxon>
        <taxon>Arthropoda</taxon>
        <taxon>Hexapoda</taxon>
        <taxon>Insecta</taxon>
        <taxon>Pterygota</taxon>
        <taxon>Neoptera</taxon>
        <taxon>Endopterygota</taxon>
        <taxon>Coleoptera</taxon>
        <taxon>Polyphaga</taxon>
        <taxon>Cucujiformia</taxon>
        <taxon>Curculionidae</taxon>
        <taxon>Scolytinae</taxon>
        <taxon>Hypothenemus</taxon>
    </lineage>
</organism>
<dbReference type="AlphaFoldDB" id="A0ABD1FH22"/>
<keyword evidence="1" id="KW-0472">Membrane</keyword>
<evidence type="ECO:0008006" key="4">
    <source>
        <dbReference type="Google" id="ProtNLM"/>
    </source>
</evidence>
<evidence type="ECO:0000256" key="1">
    <source>
        <dbReference type="SAM" id="Phobius"/>
    </source>
</evidence>
<sequence length="62" mass="7073">MSLLTKFGKKQMEIASRWLSSAATYGAVSGILVIYFTDWRVVTDYIPFYRGKYVAIDAENTE</sequence>
<proteinExistence type="predicted"/>
<reference evidence="2 3" key="1">
    <citation type="submission" date="2024-05" db="EMBL/GenBank/DDBJ databases">
        <title>Genetic variation in Jamaican populations of the coffee berry borer (Hypothenemus hampei).</title>
        <authorList>
            <person name="Errbii M."/>
            <person name="Myrie A."/>
        </authorList>
    </citation>
    <scope>NUCLEOTIDE SEQUENCE [LARGE SCALE GENOMIC DNA]</scope>
    <source>
        <strain evidence="2">JA-Hopewell-2020-01-JO</strain>
        <tissue evidence="2">Whole body</tissue>
    </source>
</reference>
<comment type="caution">
    <text evidence="2">The sequence shown here is derived from an EMBL/GenBank/DDBJ whole genome shotgun (WGS) entry which is preliminary data.</text>
</comment>
<gene>
    <name evidence="2" type="ORF">ABEB36_001201</name>
</gene>
<dbReference type="SUPFAM" id="SSF81518">
    <property type="entry name" value="Subunit XI (6.4 kDa protein) of cytochrome bc1 complex (Ubiquinol-cytochrome c reductase)"/>
    <property type="match status" value="1"/>
</dbReference>
<accession>A0ABD1FH22</accession>